<evidence type="ECO:0008006" key="4">
    <source>
        <dbReference type="Google" id="ProtNLM"/>
    </source>
</evidence>
<feature type="non-terminal residue" evidence="2">
    <location>
        <position position="80"/>
    </location>
</feature>
<dbReference type="EMBL" id="MU866280">
    <property type="protein sequence ID" value="KAK4174474.1"/>
    <property type="molecule type" value="Genomic_DNA"/>
</dbReference>
<proteinExistence type="predicted"/>
<evidence type="ECO:0000313" key="2">
    <source>
        <dbReference type="EMBL" id="KAK4174474.1"/>
    </source>
</evidence>
<comment type="caution">
    <text evidence="2">The sequence shown here is derived from an EMBL/GenBank/DDBJ whole genome shotgun (WGS) entry which is preliminary data.</text>
</comment>
<keyword evidence="3" id="KW-1185">Reference proteome</keyword>
<feature type="chain" id="PRO_5042993410" description="Antifreeze protein" evidence="1">
    <location>
        <begin position="17"/>
        <end position="80"/>
    </location>
</feature>
<gene>
    <name evidence="2" type="ORF">QBC36DRAFT_147791</name>
</gene>
<dbReference type="AlphaFoldDB" id="A0AAN7A5W7"/>
<feature type="signal peptide" evidence="1">
    <location>
        <begin position="1"/>
        <end position="16"/>
    </location>
</feature>
<dbReference type="Proteomes" id="UP001302321">
    <property type="component" value="Unassembled WGS sequence"/>
</dbReference>
<keyword evidence="1" id="KW-0732">Signal</keyword>
<name>A0AAN7A5W7_9PEZI</name>
<reference evidence="2" key="2">
    <citation type="submission" date="2023-05" db="EMBL/GenBank/DDBJ databases">
        <authorList>
            <consortium name="Lawrence Berkeley National Laboratory"/>
            <person name="Steindorff A."/>
            <person name="Hensen N."/>
            <person name="Bonometti L."/>
            <person name="Westerberg I."/>
            <person name="Brannstrom I.O."/>
            <person name="Guillou S."/>
            <person name="Cros-Aarteil S."/>
            <person name="Calhoun S."/>
            <person name="Haridas S."/>
            <person name="Kuo A."/>
            <person name="Mondo S."/>
            <person name="Pangilinan J."/>
            <person name="Riley R."/>
            <person name="Labutti K."/>
            <person name="Andreopoulos B."/>
            <person name="Lipzen A."/>
            <person name="Chen C."/>
            <person name="Yanf M."/>
            <person name="Daum C."/>
            <person name="Ng V."/>
            <person name="Clum A."/>
            <person name="Ohm R."/>
            <person name="Martin F."/>
            <person name="Silar P."/>
            <person name="Natvig D."/>
            <person name="Lalanne C."/>
            <person name="Gautier V."/>
            <person name="Ament-Velasquez S.L."/>
            <person name="Kruys A."/>
            <person name="Hutchinson M.I."/>
            <person name="Powell A.J."/>
            <person name="Barry K."/>
            <person name="Miller A.N."/>
            <person name="Grigoriev I.V."/>
            <person name="Debuchy R."/>
            <person name="Gladieux P."/>
            <person name="Thoren M.H."/>
            <person name="Johannesson H."/>
        </authorList>
    </citation>
    <scope>NUCLEOTIDE SEQUENCE</scope>
    <source>
        <strain evidence="2">CBS 892.96</strain>
    </source>
</reference>
<accession>A0AAN7A5W7</accession>
<reference evidence="2" key="1">
    <citation type="journal article" date="2023" name="Mol. Phylogenet. Evol.">
        <title>Genome-scale phylogeny and comparative genomics of the fungal order Sordariales.</title>
        <authorList>
            <person name="Hensen N."/>
            <person name="Bonometti L."/>
            <person name="Westerberg I."/>
            <person name="Brannstrom I.O."/>
            <person name="Guillou S."/>
            <person name="Cros-Aarteil S."/>
            <person name="Calhoun S."/>
            <person name="Haridas S."/>
            <person name="Kuo A."/>
            <person name="Mondo S."/>
            <person name="Pangilinan J."/>
            <person name="Riley R."/>
            <person name="LaButti K."/>
            <person name="Andreopoulos B."/>
            <person name="Lipzen A."/>
            <person name="Chen C."/>
            <person name="Yan M."/>
            <person name="Daum C."/>
            <person name="Ng V."/>
            <person name="Clum A."/>
            <person name="Steindorff A."/>
            <person name="Ohm R.A."/>
            <person name="Martin F."/>
            <person name="Silar P."/>
            <person name="Natvig D.O."/>
            <person name="Lalanne C."/>
            <person name="Gautier V."/>
            <person name="Ament-Velasquez S.L."/>
            <person name="Kruys A."/>
            <person name="Hutchinson M.I."/>
            <person name="Powell A.J."/>
            <person name="Barry K."/>
            <person name="Miller A.N."/>
            <person name="Grigoriev I.V."/>
            <person name="Debuchy R."/>
            <person name="Gladieux P."/>
            <person name="Hiltunen Thoren M."/>
            <person name="Johannesson H."/>
        </authorList>
    </citation>
    <scope>NUCLEOTIDE SEQUENCE</scope>
    <source>
        <strain evidence="2">CBS 892.96</strain>
    </source>
</reference>
<evidence type="ECO:0000256" key="1">
    <source>
        <dbReference type="SAM" id="SignalP"/>
    </source>
</evidence>
<organism evidence="2 3">
    <name type="scientific">Triangularia setosa</name>
    <dbReference type="NCBI Taxonomy" id="2587417"/>
    <lineage>
        <taxon>Eukaryota</taxon>
        <taxon>Fungi</taxon>
        <taxon>Dikarya</taxon>
        <taxon>Ascomycota</taxon>
        <taxon>Pezizomycotina</taxon>
        <taxon>Sordariomycetes</taxon>
        <taxon>Sordariomycetidae</taxon>
        <taxon>Sordariales</taxon>
        <taxon>Podosporaceae</taxon>
        <taxon>Triangularia</taxon>
    </lineage>
</organism>
<evidence type="ECO:0000313" key="3">
    <source>
        <dbReference type="Proteomes" id="UP001302321"/>
    </source>
</evidence>
<sequence length="80" mass="7730">MKFIVAATTIFTAVSAVTISLPSGVSIPSGVTLPSGVTVVSAAASATADSNAKAKVKRQINIPGLQTSSTAAAAGTAKAK</sequence>
<protein>
    <recommendedName>
        <fullName evidence="4">Antifreeze protein</fullName>
    </recommendedName>
</protein>